<evidence type="ECO:0000259" key="2">
    <source>
        <dbReference type="SMART" id="SM00608"/>
    </source>
</evidence>
<protein>
    <recommendedName>
        <fullName evidence="2">ADAM cysteine-rich domain-containing protein</fullName>
    </recommendedName>
</protein>
<feature type="compositionally biased region" description="Polar residues" evidence="1">
    <location>
        <begin position="1"/>
        <end position="14"/>
    </location>
</feature>
<evidence type="ECO:0000313" key="4">
    <source>
        <dbReference type="Proteomes" id="UP000784294"/>
    </source>
</evidence>
<evidence type="ECO:0000256" key="1">
    <source>
        <dbReference type="SAM" id="MobiDB-lite"/>
    </source>
</evidence>
<dbReference type="PANTHER" id="PTHR11905">
    <property type="entry name" value="ADAM A DISINTEGRIN AND METALLOPROTEASE DOMAIN"/>
    <property type="match status" value="1"/>
</dbReference>
<accession>A0A3S5CMD4</accession>
<dbReference type="EMBL" id="CAAALY010244638">
    <property type="protein sequence ID" value="VEL32772.1"/>
    <property type="molecule type" value="Genomic_DNA"/>
</dbReference>
<keyword evidence="4" id="KW-1185">Reference proteome</keyword>
<organism evidence="3 4">
    <name type="scientific">Protopolystoma xenopodis</name>
    <dbReference type="NCBI Taxonomy" id="117903"/>
    <lineage>
        <taxon>Eukaryota</taxon>
        <taxon>Metazoa</taxon>
        <taxon>Spiralia</taxon>
        <taxon>Lophotrochozoa</taxon>
        <taxon>Platyhelminthes</taxon>
        <taxon>Monogenea</taxon>
        <taxon>Polyopisthocotylea</taxon>
        <taxon>Polystomatidea</taxon>
        <taxon>Polystomatidae</taxon>
        <taxon>Protopolystoma</taxon>
    </lineage>
</organism>
<feature type="region of interest" description="Disordered" evidence="1">
    <location>
        <begin position="1"/>
        <end position="44"/>
    </location>
</feature>
<dbReference type="Proteomes" id="UP000784294">
    <property type="component" value="Unassembled WGS sequence"/>
</dbReference>
<feature type="domain" description="ADAM cysteine-rich" evidence="2">
    <location>
        <begin position="38"/>
        <end position="120"/>
    </location>
</feature>
<dbReference type="PANTHER" id="PTHR11905:SF258">
    <property type="entry name" value="PEPTIDASE M12B DOMAIN-CONTAINING PROTEIN"/>
    <property type="match status" value="1"/>
</dbReference>
<gene>
    <name evidence="3" type="ORF">PXEA_LOCUS26212</name>
</gene>
<dbReference type="Pfam" id="PF08516">
    <property type="entry name" value="ADAM_CR"/>
    <property type="match status" value="1"/>
</dbReference>
<name>A0A3S5CMD4_9PLAT</name>
<dbReference type="AlphaFoldDB" id="A0A3S5CMD4"/>
<reference evidence="3" key="1">
    <citation type="submission" date="2018-11" db="EMBL/GenBank/DDBJ databases">
        <authorList>
            <consortium name="Pathogen Informatics"/>
        </authorList>
    </citation>
    <scope>NUCLEOTIDE SEQUENCE</scope>
</reference>
<evidence type="ECO:0000313" key="3">
    <source>
        <dbReference type="EMBL" id="VEL32772.1"/>
    </source>
</evidence>
<sequence length="127" mass="13425">MTRTSEVSGVTQGNHPKRPGTVSAKMDRPEPTSPSEPQSETGLCYQGRCPTRIRRCQAIWGNGAEPAEGFRCANSFLGGEGKSPVGDKIEDAACGKLFCQGGEPVPVLEAARMAHYVVASTKAGECK</sequence>
<comment type="caution">
    <text evidence="3">The sequence shown here is derived from an EMBL/GenBank/DDBJ whole genome shotgun (WGS) entry which is preliminary data.</text>
</comment>
<proteinExistence type="predicted"/>
<dbReference type="InterPro" id="IPR006586">
    <property type="entry name" value="ADAM_Cys-rich"/>
</dbReference>
<dbReference type="OrthoDB" id="5951731at2759"/>
<dbReference type="SMART" id="SM00608">
    <property type="entry name" value="ACR"/>
    <property type="match status" value="1"/>
</dbReference>